<dbReference type="GO" id="GO:0045892">
    <property type="term" value="P:negative regulation of DNA-templated transcription"/>
    <property type="evidence" value="ECO:0007669"/>
    <property type="project" value="TreeGrafter"/>
</dbReference>
<comment type="PTM">
    <text evidence="11">The Fe-S cluster can be nitrosylated by nitric oxide (NO).</text>
</comment>
<keyword evidence="6 11" id="KW-0411">Iron-sulfur</keyword>
<feature type="binding site" evidence="11">
    <location>
        <position position="29"/>
    </location>
    <ligand>
        <name>[4Fe-4S] cluster</name>
        <dbReference type="ChEBI" id="CHEBI:49883"/>
    </ligand>
</feature>
<feature type="binding site" evidence="11">
    <location>
        <position position="61"/>
    </location>
    <ligand>
        <name>[4Fe-4S] cluster</name>
        <dbReference type="ChEBI" id="CHEBI:49883"/>
    </ligand>
</feature>
<dbReference type="Proteomes" id="UP000002247">
    <property type="component" value="Chromosome"/>
</dbReference>
<dbReference type="GO" id="GO:0045454">
    <property type="term" value="P:cell redox homeostasis"/>
    <property type="evidence" value="ECO:0007669"/>
    <property type="project" value="TreeGrafter"/>
</dbReference>
<evidence type="ECO:0000256" key="2">
    <source>
        <dbReference type="ARBA" id="ARBA00006597"/>
    </source>
</evidence>
<sequence length="106" mass="11365">MPEPREALKRTVGALPLPAPPEWTEHALCAQVGGDAWFPEPGDSAPKARQICQQCPVKRECLAWAVANDERDGVWGGICFASPLNRIKARVSLGLPAQLPRKGAAA</sequence>
<comment type="function">
    <text evidence="11">Acts as a transcriptional regulator. Probably redox-responsive. The apo- but not holo-form probably binds DNA.</text>
</comment>
<keyword evidence="10 11" id="KW-0804">Transcription</keyword>
<keyword evidence="11" id="KW-0963">Cytoplasm</keyword>
<feature type="domain" description="4Fe-4S Wbl-type" evidence="12">
    <location>
        <begin position="28"/>
        <end position="85"/>
    </location>
</feature>
<evidence type="ECO:0000256" key="3">
    <source>
        <dbReference type="ARBA" id="ARBA00022485"/>
    </source>
</evidence>
<evidence type="ECO:0000256" key="6">
    <source>
        <dbReference type="ARBA" id="ARBA00023014"/>
    </source>
</evidence>
<dbReference type="GO" id="GO:0035731">
    <property type="term" value="F:dinitrosyl-iron complex binding"/>
    <property type="evidence" value="ECO:0007669"/>
    <property type="project" value="UniProtKB-UniRule"/>
</dbReference>
<evidence type="ECO:0000256" key="11">
    <source>
        <dbReference type="HAMAP-Rule" id="MF_01479"/>
    </source>
</evidence>
<evidence type="ECO:0000256" key="8">
    <source>
        <dbReference type="ARBA" id="ARBA00023125"/>
    </source>
</evidence>
<keyword evidence="8 11" id="KW-0238">DNA-binding</keyword>
<dbReference type="GO" id="GO:0003677">
    <property type="term" value="F:DNA binding"/>
    <property type="evidence" value="ECO:0007669"/>
    <property type="project" value="UniProtKB-UniRule"/>
</dbReference>
<dbReference type="STRING" id="640132.Srot_2351"/>
<dbReference type="InterPro" id="IPR003482">
    <property type="entry name" value="Whib"/>
</dbReference>
<evidence type="ECO:0000313" key="14">
    <source>
        <dbReference type="Proteomes" id="UP000002247"/>
    </source>
</evidence>
<dbReference type="HOGENOM" id="CLU_2221393_0_0_11"/>
<dbReference type="GO" id="GO:0051539">
    <property type="term" value="F:4 iron, 4 sulfur cluster binding"/>
    <property type="evidence" value="ECO:0007669"/>
    <property type="project" value="UniProtKB-UniRule"/>
</dbReference>
<dbReference type="GO" id="GO:0046872">
    <property type="term" value="F:metal ion binding"/>
    <property type="evidence" value="ECO:0007669"/>
    <property type="project" value="UniProtKB-KW"/>
</dbReference>
<evidence type="ECO:0000256" key="5">
    <source>
        <dbReference type="ARBA" id="ARBA00023004"/>
    </source>
</evidence>
<dbReference type="EMBL" id="CP001958">
    <property type="protein sequence ID" value="ADG98799.1"/>
    <property type="molecule type" value="Genomic_DNA"/>
</dbReference>
<dbReference type="RefSeq" id="WP_013139249.1">
    <property type="nucleotide sequence ID" value="NC_014168.1"/>
</dbReference>
<keyword evidence="5 11" id="KW-0408">Iron</keyword>
<keyword evidence="3 11" id="KW-0004">4Fe-4S</keyword>
<comment type="cofactor">
    <cofactor evidence="11">
        <name>[4Fe-4S] cluster</name>
        <dbReference type="ChEBI" id="CHEBI:49883"/>
    </cofactor>
    <text evidence="11">Binds 1 [4Fe-4S] cluster per subunit. Following nitrosylation of the [4Fe-4S] cluster binds 1 [4Fe-8(NO)] cluster per subunit.</text>
</comment>
<evidence type="ECO:0000313" key="13">
    <source>
        <dbReference type="EMBL" id="ADG98799.1"/>
    </source>
</evidence>
<keyword evidence="4 11" id="KW-0479">Metal-binding</keyword>
<evidence type="ECO:0000256" key="1">
    <source>
        <dbReference type="ARBA" id="ARBA00004496"/>
    </source>
</evidence>
<dbReference type="AlphaFoldDB" id="D6ZAR3"/>
<keyword evidence="7 11" id="KW-0805">Transcription regulation</keyword>
<accession>D6ZAR3</accession>
<evidence type="ECO:0000256" key="9">
    <source>
        <dbReference type="ARBA" id="ARBA00023157"/>
    </source>
</evidence>
<gene>
    <name evidence="11" type="primary">whiB</name>
    <name evidence="13" type="ordered locus">Srot_2351</name>
</gene>
<feature type="binding site" evidence="11">
    <location>
        <position position="52"/>
    </location>
    <ligand>
        <name>[4Fe-4S] cluster</name>
        <dbReference type="ChEBI" id="CHEBI:49883"/>
    </ligand>
</feature>
<evidence type="ECO:0000256" key="4">
    <source>
        <dbReference type="ARBA" id="ARBA00022723"/>
    </source>
</evidence>
<evidence type="ECO:0000259" key="12">
    <source>
        <dbReference type="PROSITE" id="PS51674"/>
    </source>
</evidence>
<comment type="PTM">
    <text evidence="11">Upon Fe-S cluster removal intramolecular disulfide bonds are formed.</text>
</comment>
<organism evidence="13 14">
    <name type="scientific">Segniliparus rotundus (strain ATCC BAA-972 / CDC 1076 / CIP 108378 / DSM 44985 / JCM 13578)</name>
    <dbReference type="NCBI Taxonomy" id="640132"/>
    <lineage>
        <taxon>Bacteria</taxon>
        <taxon>Bacillati</taxon>
        <taxon>Actinomycetota</taxon>
        <taxon>Actinomycetes</taxon>
        <taxon>Mycobacteriales</taxon>
        <taxon>Segniliparaceae</taxon>
        <taxon>Segniliparus</taxon>
    </lineage>
</organism>
<comment type="subcellular location">
    <subcellularLocation>
        <location evidence="1 11">Cytoplasm</location>
    </subcellularLocation>
</comment>
<feature type="binding site" evidence="11">
    <location>
        <position position="55"/>
    </location>
    <ligand>
        <name>[4Fe-4S] cluster</name>
        <dbReference type="ChEBI" id="CHEBI:49883"/>
    </ligand>
</feature>
<keyword evidence="14" id="KW-1185">Reference proteome</keyword>
<name>D6ZAR3_SEGRD</name>
<evidence type="ECO:0000256" key="10">
    <source>
        <dbReference type="ARBA" id="ARBA00023163"/>
    </source>
</evidence>
<dbReference type="PANTHER" id="PTHR38839">
    <property type="entry name" value="TRANSCRIPTIONAL REGULATOR WHID-RELATED"/>
    <property type="match status" value="1"/>
</dbReference>
<dbReference type="PANTHER" id="PTHR38839:SF4">
    <property type="entry name" value="TRANSCRIPTIONAL REGULATOR WHIB"/>
    <property type="match status" value="1"/>
</dbReference>
<dbReference type="GO" id="GO:0005737">
    <property type="term" value="C:cytoplasm"/>
    <property type="evidence" value="ECO:0007669"/>
    <property type="project" value="UniProtKB-SubCell"/>
</dbReference>
<dbReference type="KEGG" id="srt:Srot_2351"/>
<dbReference type="GO" id="GO:0047134">
    <property type="term" value="F:protein-disulfide reductase [NAD(P)H] activity"/>
    <property type="evidence" value="ECO:0007669"/>
    <property type="project" value="TreeGrafter"/>
</dbReference>
<proteinExistence type="inferred from homology"/>
<dbReference type="HAMAP" id="MF_01479">
    <property type="entry name" value="WhiB"/>
    <property type="match status" value="1"/>
</dbReference>
<keyword evidence="9 11" id="KW-1015">Disulfide bond</keyword>
<reference evidence="13 14" key="1">
    <citation type="journal article" date="2010" name="Stand. Genomic Sci.">
        <title>Complete genome sequence of Segniliparus rotundus type strain (CDC 1076).</title>
        <authorList>
            <person name="Sikorski J."/>
            <person name="Lapidus A."/>
            <person name="Copeland A."/>
            <person name="Misra M."/>
            <person name="Glavina Del Rio T."/>
            <person name="Nolan M."/>
            <person name="Lucas S."/>
            <person name="Chen F."/>
            <person name="Tice H."/>
            <person name="Cheng J.F."/>
            <person name="Jando M."/>
            <person name="Schneider S."/>
            <person name="Bruce D."/>
            <person name="Goodwin L."/>
            <person name="Pitluck S."/>
            <person name="Liolios K."/>
            <person name="Mikhailova N."/>
            <person name="Pati A."/>
            <person name="Ivanova N."/>
            <person name="Mavromatis K."/>
            <person name="Chen A."/>
            <person name="Palaniappan K."/>
            <person name="Chertkov O."/>
            <person name="Land M."/>
            <person name="Hauser L."/>
            <person name="Chang Y.J."/>
            <person name="Jeffries C.D."/>
            <person name="Brettin T."/>
            <person name="Detter J.C."/>
            <person name="Han C."/>
            <person name="Rohde M."/>
            <person name="Goker M."/>
            <person name="Bristow J."/>
            <person name="Eisen J.A."/>
            <person name="Markowitz V."/>
            <person name="Hugenholtz P."/>
            <person name="Kyrpides N.C."/>
            <person name="Klenk H.P."/>
        </authorList>
    </citation>
    <scope>NUCLEOTIDE SEQUENCE [LARGE SCALE GENOMIC DNA]</scope>
    <source>
        <strain evidence="14">ATCC BAA-972 / CDC 1076 / CIP 108378 / DSM 44985 / JCM 13578</strain>
    </source>
</reference>
<dbReference type="PROSITE" id="PS51674">
    <property type="entry name" value="4FE4S_WBL"/>
    <property type="match status" value="1"/>
</dbReference>
<comment type="similarity">
    <text evidence="2 11">Belongs to the WhiB family.</text>
</comment>
<dbReference type="Pfam" id="PF02467">
    <property type="entry name" value="Whib"/>
    <property type="match status" value="1"/>
</dbReference>
<evidence type="ECO:0000256" key="7">
    <source>
        <dbReference type="ARBA" id="ARBA00023015"/>
    </source>
</evidence>
<protein>
    <recommendedName>
        <fullName evidence="11">Transcriptional regulator WhiB</fullName>
    </recommendedName>
</protein>
<dbReference type="InterPro" id="IPR034768">
    <property type="entry name" value="4FE4S_WBL"/>
</dbReference>